<dbReference type="InterPro" id="IPR007410">
    <property type="entry name" value="LpqE-like"/>
</dbReference>
<dbReference type="InterPro" id="IPR036182">
    <property type="entry name" value="PCuAC_sf"/>
</dbReference>
<evidence type="ECO:0000313" key="2">
    <source>
        <dbReference type="EMBL" id="WMT01507.1"/>
    </source>
</evidence>
<dbReference type="PANTHER" id="PTHR36302:SF1">
    <property type="entry name" value="COPPER CHAPERONE PCU(A)C"/>
    <property type="match status" value="1"/>
</dbReference>
<sequence length="175" mass="18341">MVPYLFGRSSAEGYHRPMNVSRIRTGLALAALLAASMNGAAAKSPAPAAAAKACAAQVREGWVRLPPMQMPMMAGFGRIENRCAAPVTIVGAKSAAFADVSLHETRIVDGVSKMRALPELRIAPDGAAVLKPGGMHLMLMQPHAPLKEGSRVAIEFELKGGGSLLGEFEVRKAAP</sequence>
<dbReference type="Proteomes" id="UP001229313">
    <property type="component" value="Chromosome"/>
</dbReference>
<keyword evidence="1" id="KW-0732">Signal</keyword>
<name>A0ABY9P3C2_9GAMM</name>
<accession>A0ABY9P3C2</accession>
<dbReference type="Gene3D" id="2.60.40.1890">
    <property type="entry name" value="PCu(A)C copper chaperone"/>
    <property type="match status" value="1"/>
</dbReference>
<proteinExistence type="predicted"/>
<dbReference type="EMBL" id="CP133568">
    <property type="protein sequence ID" value="WMT01507.1"/>
    <property type="molecule type" value="Genomic_DNA"/>
</dbReference>
<gene>
    <name evidence="2" type="ORF">RDV84_16135</name>
</gene>
<protein>
    <submittedName>
        <fullName evidence="2">Copper chaperone PCu(A)C</fullName>
    </submittedName>
</protein>
<keyword evidence="3" id="KW-1185">Reference proteome</keyword>
<reference evidence="2 3" key="1">
    <citation type="submission" date="2023-08" db="EMBL/GenBank/DDBJ databases">
        <title>The whole genome sequence of Lysobacter yananisis.</title>
        <authorList>
            <person name="Sun H."/>
        </authorList>
    </citation>
    <scope>NUCLEOTIDE SEQUENCE [LARGE SCALE GENOMIC DNA]</scope>
    <source>
        <strain evidence="2 3">SNNU513</strain>
    </source>
</reference>
<feature type="chain" id="PRO_5046369939" evidence="1">
    <location>
        <begin position="43"/>
        <end position="175"/>
    </location>
</feature>
<dbReference type="InterPro" id="IPR058248">
    <property type="entry name" value="Lxx211020-like"/>
</dbReference>
<feature type="signal peptide" evidence="1">
    <location>
        <begin position="1"/>
        <end position="42"/>
    </location>
</feature>
<organism evidence="2 3">
    <name type="scientific">Lysobacter yananisis</name>
    <dbReference type="NCBI Taxonomy" id="1003114"/>
    <lineage>
        <taxon>Bacteria</taxon>
        <taxon>Pseudomonadati</taxon>
        <taxon>Pseudomonadota</taxon>
        <taxon>Gammaproteobacteria</taxon>
        <taxon>Lysobacterales</taxon>
        <taxon>Lysobacteraceae</taxon>
        <taxon>Lysobacter</taxon>
    </lineage>
</organism>
<dbReference type="Pfam" id="PF04314">
    <property type="entry name" value="PCuAC"/>
    <property type="match status" value="1"/>
</dbReference>
<dbReference type="RefSeq" id="WP_267272128.1">
    <property type="nucleotide sequence ID" value="NZ_CP133568.1"/>
</dbReference>
<evidence type="ECO:0000256" key="1">
    <source>
        <dbReference type="SAM" id="SignalP"/>
    </source>
</evidence>
<dbReference type="SUPFAM" id="SSF110087">
    <property type="entry name" value="DR1885-like metal-binding protein"/>
    <property type="match status" value="1"/>
</dbReference>
<evidence type="ECO:0000313" key="3">
    <source>
        <dbReference type="Proteomes" id="UP001229313"/>
    </source>
</evidence>
<dbReference type="PANTHER" id="PTHR36302">
    <property type="entry name" value="BLR7088 PROTEIN"/>
    <property type="match status" value="1"/>
</dbReference>